<dbReference type="PANTHER" id="PTHR47506">
    <property type="entry name" value="TRANSCRIPTIONAL REGULATORY PROTEIN"/>
    <property type="match status" value="1"/>
</dbReference>
<keyword evidence="4" id="KW-0804">Transcription</keyword>
<proteinExistence type="predicted"/>
<evidence type="ECO:0000256" key="3">
    <source>
        <dbReference type="ARBA" id="ARBA00023125"/>
    </source>
</evidence>
<keyword evidence="3 5" id="KW-0238">DNA-binding</keyword>
<feature type="DNA-binding region" description="H-T-H motif" evidence="5">
    <location>
        <begin position="31"/>
        <end position="50"/>
    </location>
</feature>
<dbReference type="RefSeq" id="WP_203897752.1">
    <property type="nucleotide sequence ID" value="NZ_BOPF01000003.1"/>
</dbReference>
<dbReference type="SUPFAM" id="SSF46689">
    <property type="entry name" value="Homeodomain-like"/>
    <property type="match status" value="1"/>
</dbReference>
<evidence type="ECO:0000313" key="7">
    <source>
        <dbReference type="EMBL" id="GIJ44182.1"/>
    </source>
</evidence>
<reference evidence="7" key="1">
    <citation type="submission" date="2021-01" db="EMBL/GenBank/DDBJ databases">
        <title>Whole genome shotgun sequence of Virgisporangium aliadipatigenens NBRC 105644.</title>
        <authorList>
            <person name="Komaki H."/>
            <person name="Tamura T."/>
        </authorList>
    </citation>
    <scope>NUCLEOTIDE SEQUENCE</scope>
    <source>
        <strain evidence="7">NBRC 105644</strain>
    </source>
</reference>
<dbReference type="EMBL" id="BOPF01000003">
    <property type="protein sequence ID" value="GIJ44182.1"/>
    <property type="molecule type" value="Genomic_DNA"/>
</dbReference>
<dbReference type="GO" id="GO:0003677">
    <property type="term" value="F:DNA binding"/>
    <property type="evidence" value="ECO:0007669"/>
    <property type="project" value="UniProtKB-UniRule"/>
</dbReference>
<comment type="caution">
    <text evidence="7">The sequence shown here is derived from an EMBL/GenBank/DDBJ whole genome shotgun (WGS) entry which is preliminary data.</text>
</comment>
<gene>
    <name evidence="7" type="ORF">Val02_10680</name>
</gene>
<keyword evidence="8" id="KW-1185">Reference proteome</keyword>
<keyword evidence="1" id="KW-0678">Repressor</keyword>
<evidence type="ECO:0000313" key="8">
    <source>
        <dbReference type="Proteomes" id="UP000619260"/>
    </source>
</evidence>
<dbReference type="PANTHER" id="PTHR47506:SF6">
    <property type="entry name" value="HTH-TYPE TRANSCRIPTIONAL REPRESSOR NEMR"/>
    <property type="match status" value="1"/>
</dbReference>
<sequence>MPRTADHDARRRQVAEAVAQLVATDGFDAVTVARTAAAAGISVGLVQHYFPSKDEMLLHAFTLARERIERRVHDEVERADRAGARIEHILRDALAELLPLDARRRRECRVELAFTGRAIDNPRLAEALGRSNAHVRAQLAQAVHNGKECGEVEPAVDGNAAAQRLLALVDGLRLHAYTEPDTVTADAARDALADQLARVFTGRCHHRKSTRGGR</sequence>
<dbReference type="Gene3D" id="1.10.357.10">
    <property type="entry name" value="Tetracycline Repressor, domain 2"/>
    <property type="match status" value="1"/>
</dbReference>
<feature type="domain" description="HTH tetR-type" evidence="6">
    <location>
        <begin position="8"/>
        <end position="68"/>
    </location>
</feature>
<dbReference type="Proteomes" id="UP000619260">
    <property type="component" value="Unassembled WGS sequence"/>
</dbReference>
<name>A0A8J3YH67_9ACTN</name>
<evidence type="ECO:0000256" key="5">
    <source>
        <dbReference type="PROSITE-ProRule" id="PRU00335"/>
    </source>
</evidence>
<dbReference type="Pfam" id="PF00440">
    <property type="entry name" value="TetR_N"/>
    <property type="match status" value="1"/>
</dbReference>
<evidence type="ECO:0000256" key="1">
    <source>
        <dbReference type="ARBA" id="ARBA00022491"/>
    </source>
</evidence>
<dbReference type="Pfam" id="PF13977">
    <property type="entry name" value="TetR_C_6"/>
    <property type="match status" value="1"/>
</dbReference>
<organism evidence="7 8">
    <name type="scientific">Virgisporangium aliadipatigenens</name>
    <dbReference type="NCBI Taxonomy" id="741659"/>
    <lineage>
        <taxon>Bacteria</taxon>
        <taxon>Bacillati</taxon>
        <taxon>Actinomycetota</taxon>
        <taxon>Actinomycetes</taxon>
        <taxon>Micromonosporales</taxon>
        <taxon>Micromonosporaceae</taxon>
        <taxon>Virgisporangium</taxon>
    </lineage>
</organism>
<dbReference type="InterPro" id="IPR001647">
    <property type="entry name" value="HTH_TetR"/>
</dbReference>
<evidence type="ECO:0000259" key="6">
    <source>
        <dbReference type="PROSITE" id="PS50977"/>
    </source>
</evidence>
<dbReference type="PROSITE" id="PS50977">
    <property type="entry name" value="HTH_TETR_2"/>
    <property type="match status" value="1"/>
</dbReference>
<protein>
    <submittedName>
        <fullName evidence="7">TetR family transcriptional regulator</fullName>
    </submittedName>
</protein>
<dbReference type="SUPFAM" id="SSF48498">
    <property type="entry name" value="Tetracyclin repressor-like, C-terminal domain"/>
    <property type="match status" value="1"/>
</dbReference>
<keyword evidence="2" id="KW-0805">Transcription regulation</keyword>
<dbReference type="InterPro" id="IPR039538">
    <property type="entry name" value="BetI_C"/>
</dbReference>
<evidence type="ECO:0000256" key="4">
    <source>
        <dbReference type="ARBA" id="ARBA00023163"/>
    </source>
</evidence>
<dbReference type="AlphaFoldDB" id="A0A8J3YH67"/>
<evidence type="ECO:0000256" key="2">
    <source>
        <dbReference type="ARBA" id="ARBA00023015"/>
    </source>
</evidence>
<accession>A0A8J3YH67</accession>
<dbReference type="InterPro" id="IPR036271">
    <property type="entry name" value="Tet_transcr_reg_TetR-rel_C_sf"/>
</dbReference>
<dbReference type="InterPro" id="IPR009057">
    <property type="entry name" value="Homeodomain-like_sf"/>
</dbReference>